<dbReference type="FunFam" id="1.20.1250.20:FF:000134">
    <property type="entry name" value="MFS sugar transporter protein"/>
    <property type="match status" value="1"/>
</dbReference>
<organism evidence="9 10">
    <name type="scientific">Kwoniella newhampshirensis</name>
    <dbReference type="NCBI Taxonomy" id="1651941"/>
    <lineage>
        <taxon>Eukaryota</taxon>
        <taxon>Fungi</taxon>
        <taxon>Dikarya</taxon>
        <taxon>Basidiomycota</taxon>
        <taxon>Agaricomycotina</taxon>
        <taxon>Tremellomycetes</taxon>
        <taxon>Tremellales</taxon>
        <taxon>Cryptococcaceae</taxon>
        <taxon>Kwoniella</taxon>
    </lineage>
</organism>
<evidence type="ECO:0000256" key="2">
    <source>
        <dbReference type="ARBA" id="ARBA00010992"/>
    </source>
</evidence>
<feature type="transmembrane region" description="Helical" evidence="7">
    <location>
        <begin position="453"/>
        <end position="472"/>
    </location>
</feature>
<evidence type="ECO:0000259" key="8">
    <source>
        <dbReference type="PROSITE" id="PS50850"/>
    </source>
</evidence>
<keyword evidence="4 7" id="KW-0812">Transmembrane</keyword>
<feature type="transmembrane region" description="Helical" evidence="7">
    <location>
        <begin position="387"/>
        <end position="410"/>
    </location>
</feature>
<keyword evidence="6 7" id="KW-0472">Membrane</keyword>
<feature type="transmembrane region" description="Helical" evidence="7">
    <location>
        <begin position="74"/>
        <end position="93"/>
    </location>
</feature>
<sequence length="534" mass="59157">MTGAEIIDWTSIPNASDHLPWYKNKGLRQLNFMLSIVFMSEFLCGYDGTIVGGLQALPSWREDLGHPNASKIGLLNAVSFIVGLIMGPIVSFVSDKYGRKWPLRFYGYTMVLGTVIGCIAGAVHKGGYGLFVASRAIIGTGLTSFLIGALIIMQEATHPRSRAQVAALFDCNWILGSTLGSFVTFGCSYIHSSWSWRIPYLVQLVPAIYIVVALQFVPETPRWLIAQGRDSEAFAFLVKYHGNGDDTDPLVLFEYEQMRRTLALENEAKKLTWLEVWRQPGNKHRFGLVSLMTFMPQMNGSSVISFYYTVVLELVGIKGTATQTGIGAGINMWSFLVQIFGVLSLGHFRRRSMILIVWPLLMLGMALLAATGAVFAQSGQTNTRAGIASVVFVWLYSGTSSYASPLFYSYPAEVLNYSVRGKGMVVWNTVNQVWGAYGAYVHSIALNKIGWKYYCVFIPILFGQWVLAYFFMVETKGYTLEEIAIAFEGNAAAVAGVDASLQAERYTRYGEKSEESDSKMEEAAVDVQEVNRLA</sequence>
<dbReference type="GO" id="GO:0016020">
    <property type="term" value="C:membrane"/>
    <property type="evidence" value="ECO:0007669"/>
    <property type="project" value="UniProtKB-SubCell"/>
</dbReference>
<evidence type="ECO:0000256" key="5">
    <source>
        <dbReference type="ARBA" id="ARBA00022989"/>
    </source>
</evidence>
<evidence type="ECO:0000256" key="7">
    <source>
        <dbReference type="SAM" id="Phobius"/>
    </source>
</evidence>
<dbReference type="EMBL" id="JBCAWK010000003">
    <property type="protein sequence ID" value="KAK8864109.1"/>
    <property type="molecule type" value="Genomic_DNA"/>
</dbReference>
<dbReference type="Pfam" id="PF00083">
    <property type="entry name" value="Sugar_tr"/>
    <property type="match status" value="1"/>
</dbReference>
<comment type="similarity">
    <text evidence="2">Belongs to the major facilitator superfamily. Sugar transporter (TC 2.A.1.1) family.</text>
</comment>
<dbReference type="InterPro" id="IPR005828">
    <property type="entry name" value="MFS_sugar_transport-like"/>
</dbReference>
<feature type="transmembrane region" description="Helical" evidence="7">
    <location>
        <begin position="105"/>
        <end position="124"/>
    </location>
</feature>
<comment type="caution">
    <text evidence="9">The sequence shown here is derived from an EMBL/GenBank/DDBJ whole genome shotgun (WGS) entry which is preliminary data.</text>
</comment>
<dbReference type="PANTHER" id="PTHR48022">
    <property type="entry name" value="PLASTIDIC GLUCOSE TRANSPORTER 4"/>
    <property type="match status" value="1"/>
</dbReference>
<feature type="transmembrane region" description="Helical" evidence="7">
    <location>
        <begin position="286"/>
        <end position="310"/>
    </location>
</feature>
<proteinExistence type="inferred from homology"/>
<evidence type="ECO:0000313" key="9">
    <source>
        <dbReference type="EMBL" id="KAK8864109.1"/>
    </source>
</evidence>
<dbReference type="InterPro" id="IPR005829">
    <property type="entry name" value="Sugar_transporter_CS"/>
</dbReference>
<dbReference type="PANTHER" id="PTHR48022:SF64">
    <property type="entry name" value="MAJOR FACILITATOR SUPERFAMILY (MFS) PROFILE DOMAIN-CONTAINING PROTEIN"/>
    <property type="match status" value="1"/>
</dbReference>
<feature type="transmembrane region" description="Helical" evidence="7">
    <location>
        <begin position="130"/>
        <end position="152"/>
    </location>
</feature>
<comment type="subcellular location">
    <subcellularLocation>
        <location evidence="1">Membrane</location>
        <topology evidence="1">Multi-pass membrane protein</topology>
    </subcellularLocation>
</comment>
<dbReference type="InterPro" id="IPR036259">
    <property type="entry name" value="MFS_trans_sf"/>
</dbReference>
<dbReference type="InterPro" id="IPR050360">
    <property type="entry name" value="MFS_Sugar_Transporters"/>
</dbReference>
<dbReference type="GeneID" id="92178614"/>
<protein>
    <recommendedName>
        <fullName evidence="8">Major facilitator superfamily (MFS) profile domain-containing protein</fullName>
    </recommendedName>
</protein>
<feature type="domain" description="Major facilitator superfamily (MFS) profile" evidence="8">
    <location>
        <begin position="33"/>
        <end position="476"/>
    </location>
</feature>
<dbReference type="Proteomes" id="UP001388673">
    <property type="component" value="Unassembled WGS sequence"/>
</dbReference>
<feature type="transmembrane region" description="Helical" evidence="7">
    <location>
        <begin position="330"/>
        <end position="348"/>
    </location>
</feature>
<keyword evidence="3" id="KW-0813">Transport</keyword>
<gene>
    <name evidence="9" type="ORF">IAR55_001355</name>
</gene>
<evidence type="ECO:0000256" key="1">
    <source>
        <dbReference type="ARBA" id="ARBA00004141"/>
    </source>
</evidence>
<dbReference type="SUPFAM" id="SSF103473">
    <property type="entry name" value="MFS general substrate transporter"/>
    <property type="match status" value="1"/>
</dbReference>
<dbReference type="InterPro" id="IPR020846">
    <property type="entry name" value="MFS_dom"/>
</dbReference>
<reference evidence="9 10" key="1">
    <citation type="journal article" date="2024" name="bioRxiv">
        <title>Comparative genomics of Cryptococcus and Kwoniella reveals pathogenesis evolution and contrasting karyotype dynamics via intercentromeric recombination or chromosome fusion.</title>
        <authorList>
            <person name="Coelho M.A."/>
            <person name="David-Palma M."/>
            <person name="Shea T."/>
            <person name="Bowers K."/>
            <person name="McGinley-Smith S."/>
            <person name="Mohammad A.W."/>
            <person name="Gnirke A."/>
            <person name="Yurkov A.M."/>
            <person name="Nowrousian M."/>
            <person name="Sun S."/>
            <person name="Cuomo C.A."/>
            <person name="Heitman J."/>
        </authorList>
    </citation>
    <scope>NUCLEOTIDE SEQUENCE [LARGE SCALE GENOMIC DNA]</scope>
    <source>
        <strain evidence="9 10">CBS 13917</strain>
    </source>
</reference>
<dbReference type="GO" id="GO:0005351">
    <property type="term" value="F:carbohydrate:proton symporter activity"/>
    <property type="evidence" value="ECO:0007669"/>
    <property type="project" value="TreeGrafter"/>
</dbReference>
<dbReference type="Gene3D" id="1.20.1250.20">
    <property type="entry name" value="MFS general substrate transporter like domains"/>
    <property type="match status" value="1"/>
</dbReference>
<dbReference type="RefSeq" id="XP_066804405.1">
    <property type="nucleotide sequence ID" value="XM_066944482.1"/>
</dbReference>
<feature type="transmembrane region" description="Helical" evidence="7">
    <location>
        <begin position="32"/>
        <end position="54"/>
    </location>
</feature>
<accession>A0AAW0Z1X8</accession>
<feature type="transmembrane region" description="Helical" evidence="7">
    <location>
        <begin position="355"/>
        <end position="375"/>
    </location>
</feature>
<evidence type="ECO:0000256" key="6">
    <source>
        <dbReference type="ARBA" id="ARBA00023136"/>
    </source>
</evidence>
<dbReference type="PROSITE" id="PS50850">
    <property type="entry name" value="MFS"/>
    <property type="match status" value="1"/>
</dbReference>
<evidence type="ECO:0000313" key="10">
    <source>
        <dbReference type="Proteomes" id="UP001388673"/>
    </source>
</evidence>
<evidence type="ECO:0000256" key="3">
    <source>
        <dbReference type="ARBA" id="ARBA00022448"/>
    </source>
</evidence>
<dbReference type="AlphaFoldDB" id="A0AAW0Z1X8"/>
<keyword evidence="5 7" id="KW-1133">Transmembrane helix</keyword>
<keyword evidence="10" id="KW-1185">Reference proteome</keyword>
<evidence type="ECO:0000256" key="4">
    <source>
        <dbReference type="ARBA" id="ARBA00022692"/>
    </source>
</evidence>
<name>A0AAW0Z1X8_9TREE</name>
<feature type="transmembrane region" description="Helical" evidence="7">
    <location>
        <begin position="173"/>
        <end position="192"/>
    </location>
</feature>
<dbReference type="PROSITE" id="PS00216">
    <property type="entry name" value="SUGAR_TRANSPORT_1"/>
    <property type="match status" value="1"/>
</dbReference>
<dbReference type="KEGG" id="kne:92178614"/>
<feature type="transmembrane region" description="Helical" evidence="7">
    <location>
        <begin position="198"/>
        <end position="217"/>
    </location>
</feature>